<dbReference type="UCSC" id="Y50D4A.5">
    <property type="organism name" value="c. elegans"/>
</dbReference>
<dbReference type="AlphaFoldDB" id="Q7KX42"/>
<dbReference type="RefSeq" id="NP_001024252.1">
    <property type="nucleotide sequence ID" value="NM_001029081.4"/>
</dbReference>
<name>Q7KX42_CAEEL</name>
<dbReference type="HOGENOM" id="CLU_2981077_0_0_1"/>
<dbReference type="CTD" id="259612"/>
<keyword evidence="1" id="KW-0695">RNA-directed DNA polymerase</keyword>
<proteinExistence type="predicted"/>
<keyword evidence="1" id="KW-0548">Nucleotidyltransferase</keyword>
<gene>
    <name evidence="1" type="ORF">CELE_Y50D4A.5</name>
    <name evidence="1 3" type="ORF">Y50D4A.5</name>
</gene>
<organism evidence="1 2">
    <name type="scientific">Caenorhabditis elegans</name>
    <dbReference type="NCBI Taxonomy" id="6239"/>
    <lineage>
        <taxon>Eukaryota</taxon>
        <taxon>Metazoa</taxon>
        <taxon>Ecdysozoa</taxon>
        <taxon>Nematoda</taxon>
        <taxon>Chromadorea</taxon>
        <taxon>Rhabditida</taxon>
        <taxon>Rhabditina</taxon>
        <taxon>Rhabditomorpha</taxon>
        <taxon>Rhabditoidea</taxon>
        <taxon>Rhabditidae</taxon>
        <taxon>Peloderinae</taxon>
        <taxon>Caenorhabditis</taxon>
    </lineage>
</organism>
<dbReference type="FunCoup" id="Q7KX42">
    <property type="interactions" value="1"/>
</dbReference>
<dbReference type="GeneID" id="259612"/>
<dbReference type="AGR" id="WB:WBGene00021739"/>
<dbReference type="Bgee" id="WBGene00021739">
    <property type="expression patterns" value="Expressed in pharyngeal muscle cell (C elegans) and 3 other cell types or tissues"/>
</dbReference>
<dbReference type="PaxDb" id="6239-Y50D4A.5"/>
<reference evidence="1 2" key="1">
    <citation type="journal article" date="1998" name="Science">
        <title>Genome sequence of the nematode C. elegans: a platform for investigating biology.</title>
        <authorList>
            <consortium name="The C. elegans sequencing consortium"/>
            <person name="Sulson J.E."/>
            <person name="Waterston R."/>
        </authorList>
    </citation>
    <scope>NUCLEOTIDE SEQUENCE [LARGE SCALE GENOMIC DNA]</scope>
    <source>
        <strain evidence="1 2">Bristol N2</strain>
    </source>
</reference>
<sequence length="58" mass="6900">MSDEDDYNSDENVEDLDVKIDYIGESIEIEPENPYFLAIFDDFMISTDSEARFQRREK</sequence>
<dbReference type="Proteomes" id="UP000001940">
    <property type="component" value="Chromosome V"/>
</dbReference>
<keyword evidence="2" id="KW-1185">Reference proteome</keyword>
<dbReference type="eggNOG" id="KOG2330">
    <property type="taxonomic scope" value="Eukaryota"/>
</dbReference>
<evidence type="ECO:0000313" key="3">
    <source>
        <dbReference type="WormBase" id="Y50D4A.5"/>
    </source>
</evidence>
<dbReference type="InParanoid" id="Q7KX42"/>
<dbReference type="WormBase" id="Y50D4A.5">
    <property type="protein sequence ID" value="CE36961"/>
    <property type="gene ID" value="WBGene00021739"/>
</dbReference>
<evidence type="ECO:0000313" key="1">
    <source>
        <dbReference type="EMBL" id="CCD67104.1"/>
    </source>
</evidence>
<dbReference type="KEGG" id="cel:CELE_Y50D4A.5"/>
<accession>Q7KX42</accession>
<protein>
    <submittedName>
        <fullName evidence="1">Reverse transcriptase domain-containing protein</fullName>
    </submittedName>
</protein>
<keyword evidence="1" id="KW-0808">Transferase</keyword>
<evidence type="ECO:0000313" key="2">
    <source>
        <dbReference type="Proteomes" id="UP000001940"/>
    </source>
</evidence>
<dbReference type="GO" id="GO:0003964">
    <property type="term" value="F:RNA-directed DNA polymerase activity"/>
    <property type="evidence" value="ECO:0007669"/>
    <property type="project" value="UniProtKB-KW"/>
</dbReference>
<dbReference type="EMBL" id="BX284605">
    <property type="protein sequence ID" value="CCD67104.1"/>
    <property type="molecule type" value="Genomic_DNA"/>
</dbReference>